<evidence type="ECO:0000313" key="2">
    <source>
        <dbReference type="Proteomes" id="UP000626092"/>
    </source>
</evidence>
<proteinExistence type="predicted"/>
<dbReference type="Proteomes" id="UP000626092">
    <property type="component" value="Unassembled WGS sequence"/>
</dbReference>
<sequence>MATVNLSGFSAVAVLKTGPKIGRNFRSFFFKPLLTSPSASSTVKTTSRGKFLASSTAAIVTEPVMGMCDPQCLSSVKF</sequence>
<name>A0A834LLG9_RHOSS</name>
<comment type="caution">
    <text evidence="1">The sequence shown here is derived from an EMBL/GenBank/DDBJ whole genome shotgun (WGS) entry which is preliminary data.</text>
</comment>
<reference evidence="1" key="1">
    <citation type="submission" date="2019-11" db="EMBL/GenBank/DDBJ databases">
        <authorList>
            <person name="Liu Y."/>
            <person name="Hou J."/>
            <person name="Li T.-Q."/>
            <person name="Guan C.-H."/>
            <person name="Wu X."/>
            <person name="Wu H.-Z."/>
            <person name="Ling F."/>
            <person name="Zhang R."/>
            <person name="Shi X.-G."/>
            <person name="Ren J.-P."/>
            <person name="Chen E.-F."/>
            <person name="Sun J.-M."/>
        </authorList>
    </citation>
    <scope>NUCLEOTIDE SEQUENCE</scope>
    <source>
        <strain evidence="1">Adult_tree_wgs_1</strain>
        <tissue evidence="1">Leaves</tissue>
    </source>
</reference>
<protein>
    <submittedName>
        <fullName evidence="1">Uncharacterized protein</fullName>
    </submittedName>
</protein>
<organism evidence="1 2">
    <name type="scientific">Rhododendron simsii</name>
    <name type="common">Sims's rhododendron</name>
    <dbReference type="NCBI Taxonomy" id="118357"/>
    <lineage>
        <taxon>Eukaryota</taxon>
        <taxon>Viridiplantae</taxon>
        <taxon>Streptophyta</taxon>
        <taxon>Embryophyta</taxon>
        <taxon>Tracheophyta</taxon>
        <taxon>Spermatophyta</taxon>
        <taxon>Magnoliopsida</taxon>
        <taxon>eudicotyledons</taxon>
        <taxon>Gunneridae</taxon>
        <taxon>Pentapetalae</taxon>
        <taxon>asterids</taxon>
        <taxon>Ericales</taxon>
        <taxon>Ericaceae</taxon>
        <taxon>Ericoideae</taxon>
        <taxon>Rhodoreae</taxon>
        <taxon>Rhododendron</taxon>
    </lineage>
</organism>
<accession>A0A834LLG9</accession>
<dbReference type="EMBL" id="WJXA01000006">
    <property type="protein sequence ID" value="KAF7141346.1"/>
    <property type="molecule type" value="Genomic_DNA"/>
</dbReference>
<keyword evidence="2" id="KW-1185">Reference proteome</keyword>
<gene>
    <name evidence="1" type="ORF">RHSIM_Rhsim06G0083200</name>
</gene>
<dbReference type="AlphaFoldDB" id="A0A834LLG9"/>
<evidence type="ECO:0000313" key="1">
    <source>
        <dbReference type="EMBL" id="KAF7141346.1"/>
    </source>
</evidence>